<dbReference type="GO" id="GO:0005886">
    <property type="term" value="C:plasma membrane"/>
    <property type="evidence" value="ECO:0007669"/>
    <property type="project" value="UniProtKB-SubCell"/>
</dbReference>
<dbReference type="PIRSF" id="PIRSF036354">
    <property type="entry name" value="NosR"/>
    <property type="match status" value="1"/>
</dbReference>
<evidence type="ECO:0000256" key="2">
    <source>
        <dbReference type="ARBA" id="ARBA00022475"/>
    </source>
</evidence>
<evidence type="ECO:0000256" key="4">
    <source>
        <dbReference type="SAM" id="Phobius"/>
    </source>
</evidence>
<organism evidence="6 7">
    <name type="scientific">Grimontia celer</name>
    <dbReference type="NCBI Taxonomy" id="1796497"/>
    <lineage>
        <taxon>Bacteria</taxon>
        <taxon>Pseudomonadati</taxon>
        <taxon>Pseudomonadota</taxon>
        <taxon>Gammaproteobacteria</taxon>
        <taxon>Vibrionales</taxon>
        <taxon>Vibrionaceae</taxon>
        <taxon>Grimontia</taxon>
    </lineage>
</organism>
<keyword evidence="7" id="KW-1185">Reference proteome</keyword>
<dbReference type="STRING" id="1796497.GCE9029_04230"/>
<dbReference type="SMART" id="SM00900">
    <property type="entry name" value="FMN_bind"/>
    <property type="match status" value="1"/>
</dbReference>
<dbReference type="PANTHER" id="PTHR30224">
    <property type="entry name" value="ELECTRON TRANSPORT PROTEIN"/>
    <property type="match status" value="1"/>
</dbReference>
<dbReference type="SUPFAM" id="SSF54862">
    <property type="entry name" value="4Fe-4S ferredoxins"/>
    <property type="match status" value="1"/>
</dbReference>
<evidence type="ECO:0000259" key="5">
    <source>
        <dbReference type="SMART" id="SM00900"/>
    </source>
</evidence>
<dbReference type="PANTHER" id="PTHR30224:SF4">
    <property type="entry name" value="ELECTRON TRANSPORT PROTEIN YCCM-RELATED"/>
    <property type="match status" value="1"/>
</dbReference>
<name>A0A128FBG7_9GAMM</name>
<feature type="domain" description="FMN-binding" evidence="5">
    <location>
        <begin position="75"/>
        <end position="172"/>
    </location>
</feature>
<dbReference type="Proteomes" id="UP000071641">
    <property type="component" value="Unassembled WGS sequence"/>
</dbReference>
<keyword evidence="3 4" id="KW-0472">Membrane</keyword>
<evidence type="ECO:0000256" key="1">
    <source>
        <dbReference type="ARBA" id="ARBA00004236"/>
    </source>
</evidence>
<dbReference type="AlphaFoldDB" id="A0A128FBG7"/>
<dbReference type="GO" id="GO:0003677">
    <property type="term" value="F:DNA binding"/>
    <property type="evidence" value="ECO:0007669"/>
    <property type="project" value="InterPro"/>
</dbReference>
<dbReference type="InterPro" id="IPR007329">
    <property type="entry name" value="FMN-bd"/>
</dbReference>
<dbReference type="Pfam" id="PF04205">
    <property type="entry name" value="FMN_bind"/>
    <property type="match status" value="1"/>
</dbReference>
<dbReference type="InterPro" id="IPR017896">
    <property type="entry name" value="4Fe4S_Fe-S-bd"/>
</dbReference>
<keyword evidence="2" id="KW-1003">Cell membrane</keyword>
<dbReference type="GO" id="GO:0045893">
    <property type="term" value="P:positive regulation of DNA-templated transcription"/>
    <property type="evidence" value="ECO:0007669"/>
    <property type="project" value="InterPro"/>
</dbReference>
<dbReference type="RefSeq" id="WP_062666610.1">
    <property type="nucleotide sequence ID" value="NZ_FIZX01000004.1"/>
</dbReference>
<dbReference type="GO" id="GO:0010181">
    <property type="term" value="F:FMN binding"/>
    <property type="evidence" value="ECO:0007669"/>
    <property type="project" value="InterPro"/>
</dbReference>
<sequence length="713" mass="79621">MRWRSALILWLLLMLLPFLSMASVWLEVSEEAASLFPSATRMKASEDALPVTEIYQLDQPIGYVFETDNLTNFPGFSGDTINLRVGLDTEGRIVGLLLLGHHEPIFLHGLGEKPLLDFIGQYQGLSLKQQVLVGSDQQRIASDDIAYFDGVTKATVSVMVVHDTIIAAARKVAQSRLSGFGTATQAILNTESYRPKTLADLRREGLLFKWQMGNEEAETALNTSPDGISEAREDNAGEDVPFLDLTFAVLNPPLIGKNLLGEEEYARIMATLEPGEVAVLVGSRGGYQHVAEDFVAGTIPQRLTLKQEASPLALRDADLFHAQPPAFSVALKPFERTHIFTFSDQSGFDPSLPITVGINVQVKKNFLESETIAVSTDYSLPKSVQTPVEPPEKPLPLWQRIWLDRTIEISVLATYLILLTGAFVFQHRLAKFGRYLTTVRLLSLCFVILFIGFYAQGQLSVVNIYTLVLSLWQGFDITVFLLDPMLFILWIYVCFSLYLWGRGLFCGWLCPFGAMQELVATAAEKLRVRQWKVDELLHSRLIYLKYFVLLLLVGTAFYSLSLAETMAEIEPFKTAVTLMFERSVPFVIYAVLLLLISAKIHKAYCRYLCPLGAGLAVLGRLRIFSWLTRRNECGRPCRLCEKHCGINAIKKSGAIDYNECVQCFACLAIINDNTRCVADKYGKRRRKTRASGEAIPVAICDPTDNNQQGPSEI</sequence>
<dbReference type="InterPro" id="IPR052378">
    <property type="entry name" value="NosR_regulator"/>
</dbReference>
<accession>A0A128FBG7</accession>
<feature type="transmembrane region" description="Helical" evidence="4">
    <location>
        <begin position="477"/>
        <end position="500"/>
    </location>
</feature>
<reference evidence="7" key="1">
    <citation type="submission" date="2016-02" db="EMBL/GenBank/DDBJ databases">
        <authorList>
            <person name="Rodrigo-Torres Lidia"/>
            <person name="Arahal R.David."/>
        </authorList>
    </citation>
    <scope>NUCLEOTIDE SEQUENCE [LARGE SCALE GENOMIC DNA]</scope>
    <source>
        <strain evidence="7">CECT 9029</strain>
    </source>
</reference>
<dbReference type="Pfam" id="PF12801">
    <property type="entry name" value="Fer4_5"/>
    <property type="match status" value="2"/>
</dbReference>
<feature type="transmembrane region" description="Helical" evidence="4">
    <location>
        <begin position="437"/>
        <end position="457"/>
    </location>
</feature>
<gene>
    <name evidence="6" type="primary">yccM</name>
    <name evidence="6" type="ORF">GCE9029_04230</name>
</gene>
<keyword evidence="4" id="KW-0812">Transmembrane</keyword>
<keyword evidence="4" id="KW-1133">Transmembrane helix</keyword>
<feature type="transmembrane region" description="Helical" evidence="4">
    <location>
        <begin position="583"/>
        <end position="600"/>
    </location>
</feature>
<comment type="subcellular location">
    <subcellularLocation>
        <location evidence="1">Cell membrane</location>
    </subcellularLocation>
</comment>
<proteinExistence type="predicted"/>
<dbReference type="OrthoDB" id="9806398at2"/>
<feature type="transmembrane region" description="Helical" evidence="4">
    <location>
        <begin position="542"/>
        <end position="563"/>
    </location>
</feature>
<feature type="transmembrane region" description="Helical" evidence="4">
    <location>
        <begin position="407"/>
        <end position="425"/>
    </location>
</feature>
<dbReference type="EMBL" id="FIZX01000004">
    <property type="protein sequence ID" value="CZF84149.1"/>
    <property type="molecule type" value="Genomic_DNA"/>
</dbReference>
<evidence type="ECO:0000256" key="3">
    <source>
        <dbReference type="ARBA" id="ARBA00023136"/>
    </source>
</evidence>
<evidence type="ECO:0000313" key="7">
    <source>
        <dbReference type="Proteomes" id="UP000071641"/>
    </source>
</evidence>
<protein>
    <submittedName>
        <fullName evidence="6">Putative electron transport protein YccM</fullName>
    </submittedName>
</protein>
<dbReference type="InterPro" id="IPR011399">
    <property type="entry name" value="NosR"/>
</dbReference>
<evidence type="ECO:0000313" key="6">
    <source>
        <dbReference type="EMBL" id="CZF84149.1"/>
    </source>
</evidence>